<evidence type="ECO:0000256" key="6">
    <source>
        <dbReference type="ARBA" id="ARBA00022968"/>
    </source>
</evidence>
<dbReference type="InterPro" id="IPR029044">
    <property type="entry name" value="Nucleotide-diphossugar_trans"/>
</dbReference>
<evidence type="ECO:0000256" key="4">
    <source>
        <dbReference type="ARBA" id="ARBA00022679"/>
    </source>
</evidence>
<accession>K0KJS3</accession>
<dbReference type="STRING" id="1206466.K0KJS3"/>
<evidence type="ECO:0000313" key="12">
    <source>
        <dbReference type="Proteomes" id="UP000009328"/>
    </source>
</evidence>
<comment type="caution">
    <text evidence="11">The sequence shown here is derived from an EMBL/GenBank/DDBJ whole genome shotgun (WGS) entry which is preliminary data.</text>
</comment>
<keyword evidence="6" id="KW-0735">Signal-anchor</keyword>
<keyword evidence="5 10" id="KW-0812">Transmembrane</keyword>
<dbReference type="Proteomes" id="UP000009328">
    <property type="component" value="Unassembled WGS sequence"/>
</dbReference>
<organism evidence="11 12">
    <name type="scientific">Wickerhamomyces ciferrii (strain ATCC 14091 / BCRC 22168 / CBS 111 / JCM 3599 / NBRC 0793 / NRRL Y-1031 F-60-10)</name>
    <name type="common">Yeast</name>
    <name type="synonym">Pichia ciferrii</name>
    <dbReference type="NCBI Taxonomy" id="1206466"/>
    <lineage>
        <taxon>Eukaryota</taxon>
        <taxon>Fungi</taxon>
        <taxon>Dikarya</taxon>
        <taxon>Ascomycota</taxon>
        <taxon>Saccharomycotina</taxon>
        <taxon>Saccharomycetes</taxon>
        <taxon>Phaffomycetales</taxon>
        <taxon>Wickerhamomycetaceae</taxon>
        <taxon>Wickerhamomyces</taxon>
    </lineage>
</organism>
<dbReference type="AlphaFoldDB" id="K0KJS3"/>
<dbReference type="FunCoup" id="K0KJS3">
    <property type="interactions" value="68"/>
</dbReference>
<dbReference type="Pfam" id="PF11051">
    <property type="entry name" value="Mannosyl_trans3"/>
    <property type="match status" value="1"/>
</dbReference>
<dbReference type="EC" id="2.4.1.-" evidence="11"/>
<dbReference type="InterPro" id="IPR022751">
    <property type="entry name" value="Alpha_mannosyltransferase"/>
</dbReference>
<comment type="similarity">
    <text evidence="2">Belongs to the MNN1/MNT family.</text>
</comment>
<evidence type="ECO:0000313" key="11">
    <source>
        <dbReference type="EMBL" id="CCH42392.1"/>
    </source>
</evidence>
<dbReference type="GO" id="GO:0006493">
    <property type="term" value="P:protein O-linked glycosylation"/>
    <property type="evidence" value="ECO:0007669"/>
    <property type="project" value="TreeGrafter"/>
</dbReference>
<dbReference type="PANTHER" id="PTHR31392:SF1">
    <property type="entry name" value="ALPHA-1,3-MANNOSYLTRANSFERASE MNN1-RELATED"/>
    <property type="match status" value="1"/>
</dbReference>
<evidence type="ECO:0000256" key="2">
    <source>
        <dbReference type="ARBA" id="ARBA00009105"/>
    </source>
</evidence>
<evidence type="ECO:0000256" key="7">
    <source>
        <dbReference type="ARBA" id="ARBA00022989"/>
    </source>
</evidence>
<gene>
    <name evidence="11" type="ORF">BN7_1937</name>
</gene>
<dbReference type="eggNOG" id="ENOG502RZ48">
    <property type="taxonomic scope" value="Eukaryota"/>
</dbReference>
<keyword evidence="3 11" id="KW-0328">Glycosyltransferase</keyword>
<sequence>MSDSSFMDKVFQYTANVGIYRIQVFKTTVIVTLLFIFAFQIFHGTSGLEQNRELLVIKPDEAYNTHYDSILGVEGFEKMELSERCVKLFNNVNGNSDFKDFEWFYKNLNDIKITPSLKSFIAQKKAEVKQKGERVKDDMIREWEKTYQKDFATDKLYIQKLINYMSTQRVFGTCFIENNLFQEATGIKAYNIFWDDEVDSELSKSNIFQLSNELEIRLFPWISKIYPVYKHGTEQLPVGVPSVGDAHDDEDYNPKSSFLYNFKHGLNGQGIVLPVFDSKDIEHVKRLGKVLRFIGNELPVQIVHKGDLKDTDEAEILEIYSEEIDSSKYFQDDSFDQLPPFYTKSLPKQDVYFANIEMSVNAKFHKSWDRTRYKNFALLFSSFQRVLMLDPAVLPLNGLLSILQNVDFTKTGTYYFPDFRLNAPVDKNELEFFTDLLPTKVDEHLFPISQVSKEFLENSRFFKDGFTSIANNDVIVLDKKEQFLGILTSLTLSHLPLTFKTKNIQKEFIWLGPLLSGYSPEVHFHSSNMGIVGEYTEEENRRIKDSVSKEICSMHKGHFDSDNSTLLFVTNGALNCDRDGLNLEEEIKKPAYRKFKGQVKDLIKWNLEATKLKAAIIPIQQEITAKNKVDEVDTSITDKEGYCNSEILCAYDILGAKNDKKFHGDVVEFTASQYQVLEYIDSLWTLPSKK</sequence>
<evidence type="ECO:0000256" key="5">
    <source>
        <dbReference type="ARBA" id="ARBA00022692"/>
    </source>
</evidence>
<dbReference type="GO" id="GO:0016020">
    <property type="term" value="C:membrane"/>
    <property type="evidence" value="ECO:0007669"/>
    <property type="project" value="UniProtKB-SubCell"/>
</dbReference>
<keyword evidence="4 11" id="KW-0808">Transferase</keyword>
<keyword evidence="9" id="KW-0325">Glycoprotein</keyword>
<keyword evidence="12" id="KW-1185">Reference proteome</keyword>
<evidence type="ECO:0000256" key="9">
    <source>
        <dbReference type="ARBA" id="ARBA00023180"/>
    </source>
</evidence>
<keyword evidence="8 10" id="KW-0472">Membrane</keyword>
<comment type="subcellular location">
    <subcellularLocation>
        <location evidence="1">Membrane</location>
        <topology evidence="1">Single-pass type II membrane protein</topology>
    </subcellularLocation>
</comment>
<dbReference type="GO" id="GO:0005794">
    <property type="term" value="C:Golgi apparatus"/>
    <property type="evidence" value="ECO:0007669"/>
    <property type="project" value="TreeGrafter"/>
</dbReference>
<name>K0KJS3_WICCF</name>
<evidence type="ECO:0000256" key="3">
    <source>
        <dbReference type="ARBA" id="ARBA00022676"/>
    </source>
</evidence>
<dbReference type="EMBL" id="CAIF01000043">
    <property type="protein sequence ID" value="CCH42392.1"/>
    <property type="molecule type" value="Genomic_DNA"/>
</dbReference>
<reference evidence="11 12" key="1">
    <citation type="journal article" date="2012" name="Eukaryot. Cell">
        <title>Draft genome sequence of Wickerhamomyces ciferrii NRRL Y-1031 F-60-10.</title>
        <authorList>
            <person name="Schneider J."/>
            <person name="Andrea H."/>
            <person name="Blom J."/>
            <person name="Jaenicke S."/>
            <person name="Ruckert C."/>
            <person name="Schorsch C."/>
            <person name="Szczepanowski R."/>
            <person name="Farwick M."/>
            <person name="Goesmann A."/>
            <person name="Puhler A."/>
            <person name="Schaffer S."/>
            <person name="Tauch A."/>
            <person name="Kohler T."/>
            <person name="Brinkrolf K."/>
        </authorList>
    </citation>
    <scope>NUCLEOTIDE SEQUENCE [LARGE SCALE GENOMIC DNA]</scope>
    <source>
        <strain evidence="12">ATCC 14091 / BCRC 22168 / CBS 111 / JCM 3599 / NBRC 0793 / NRRL Y-1031 F-60-10</strain>
    </source>
</reference>
<evidence type="ECO:0000256" key="8">
    <source>
        <dbReference type="ARBA" id="ARBA00023136"/>
    </source>
</evidence>
<dbReference type="InParanoid" id="K0KJS3"/>
<proteinExistence type="inferred from homology"/>
<feature type="transmembrane region" description="Helical" evidence="10">
    <location>
        <begin position="20"/>
        <end position="42"/>
    </location>
</feature>
<dbReference type="GO" id="GO:0000033">
    <property type="term" value="F:alpha-1,3-mannosyltransferase activity"/>
    <property type="evidence" value="ECO:0007669"/>
    <property type="project" value="TreeGrafter"/>
</dbReference>
<evidence type="ECO:0000256" key="10">
    <source>
        <dbReference type="SAM" id="Phobius"/>
    </source>
</evidence>
<keyword evidence="7 10" id="KW-1133">Transmembrane helix</keyword>
<protein>
    <submittedName>
        <fullName evidence="11">Alpha-1,3-mannosyltransferase MNN1</fullName>
        <ecNumber evidence="11">2.4.1.-</ecNumber>
    </submittedName>
</protein>
<evidence type="ECO:0000256" key="1">
    <source>
        <dbReference type="ARBA" id="ARBA00004606"/>
    </source>
</evidence>
<dbReference type="SUPFAM" id="SSF53448">
    <property type="entry name" value="Nucleotide-diphospho-sugar transferases"/>
    <property type="match status" value="1"/>
</dbReference>
<dbReference type="PANTHER" id="PTHR31392">
    <property type="entry name" value="ALPHA-1,3-MANNOSYLTRANSFERASE MNN1-RELATED"/>
    <property type="match status" value="1"/>
</dbReference>
<dbReference type="HOGENOM" id="CLU_015387_0_0_1"/>